<keyword evidence="2" id="KW-1185">Reference proteome</keyword>
<dbReference type="EMBL" id="JAIWYP010000004">
    <property type="protein sequence ID" value="KAH3841521.1"/>
    <property type="molecule type" value="Genomic_DNA"/>
</dbReference>
<dbReference type="Proteomes" id="UP000828390">
    <property type="component" value="Unassembled WGS sequence"/>
</dbReference>
<organism evidence="1 2">
    <name type="scientific">Dreissena polymorpha</name>
    <name type="common">Zebra mussel</name>
    <name type="synonym">Mytilus polymorpha</name>
    <dbReference type="NCBI Taxonomy" id="45954"/>
    <lineage>
        <taxon>Eukaryota</taxon>
        <taxon>Metazoa</taxon>
        <taxon>Spiralia</taxon>
        <taxon>Lophotrochozoa</taxon>
        <taxon>Mollusca</taxon>
        <taxon>Bivalvia</taxon>
        <taxon>Autobranchia</taxon>
        <taxon>Heteroconchia</taxon>
        <taxon>Euheterodonta</taxon>
        <taxon>Imparidentia</taxon>
        <taxon>Neoheterodontei</taxon>
        <taxon>Myida</taxon>
        <taxon>Dreissenoidea</taxon>
        <taxon>Dreissenidae</taxon>
        <taxon>Dreissena</taxon>
    </lineage>
</organism>
<protein>
    <submittedName>
        <fullName evidence="1">Uncharacterized protein</fullName>
    </submittedName>
</protein>
<dbReference type="AlphaFoldDB" id="A0A9D4KKW9"/>
<accession>A0A9D4KKW9</accession>
<sequence length="106" mass="11933">MFYNQPKPFSNLSQRSFGTNLLTKFHEDGTIIVASRVLTSPSPWLPCFSSNQNHFLIVQDIIRTNLLTKLHDDQAINVASRVLSRKNAPPPCGHVFQPTGIIFKLV</sequence>
<proteinExistence type="predicted"/>
<name>A0A9D4KKW9_DREPO</name>
<reference evidence="1" key="2">
    <citation type="submission" date="2020-11" db="EMBL/GenBank/DDBJ databases">
        <authorList>
            <person name="McCartney M.A."/>
            <person name="Auch B."/>
            <person name="Kono T."/>
            <person name="Mallez S."/>
            <person name="Becker A."/>
            <person name="Gohl D.M."/>
            <person name="Silverstein K.A.T."/>
            <person name="Koren S."/>
            <person name="Bechman K.B."/>
            <person name="Herman A."/>
            <person name="Abrahante J.E."/>
            <person name="Garbe J."/>
        </authorList>
    </citation>
    <scope>NUCLEOTIDE SEQUENCE</scope>
    <source>
        <strain evidence="1">Duluth1</strain>
        <tissue evidence="1">Whole animal</tissue>
    </source>
</reference>
<evidence type="ECO:0000313" key="2">
    <source>
        <dbReference type="Proteomes" id="UP000828390"/>
    </source>
</evidence>
<comment type="caution">
    <text evidence="1">The sequence shown here is derived from an EMBL/GenBank/DDBJ whole genome shotgun (WGS) entry which is preliminary data.</text>
</comment>
<evidence type="ECO:0000313" key="1">
    <source>
        <dbReference type="EMBL" id="KAH3841521.1"/>
    </source>
</evidence>
<reference evidence="1" key="1">
    <citation type="journal article" date="2019" name="bioRxiv">
        <title>The Genome of the Zebra Mussel, Dreissena polymorpha: A Resource for Invasive Species Research.</title>
        <authorList>
            <person name="McCartney M.A."/>
            <person name="Auch B."/>
            <person name="Kono T."/>
            <person name="Mallez S."/>
            <person name="Zhang Y."/>
            <person name="Obille A."/>
            <person name="Becker A."/>
            <person name="Abrahante J.E."/>
            <person name="Garbe J."/>
            <person name="Badalamenti J.P."/>
            <person name="Herman A."/>
            <person name="Mangelson H."/>
            <person name="Liachko I."/>
            <person name="Sullivan S."/>
            <person name="Sone E.D."/>
            <person name="Koren S."/>
            <person name="Silverstein K.A.T."/>
            <person name="Beckman K.B."/>
            <person name="Gohl D.M."/>
        </authorList>
    </citation>
    <scope>NUCLEOTIDE SEQUENCE</scope>
    <source>
        <strain evidence="1">Duluth1</strain>
        <tissue evidence="1">Whole animal</tissue>
    </source>
</reference>
<gene>
    <name evidence="1" type="ORF">DPMN_114986</name>
</gene>